<comment type="caution">
    <text evidence="1">The sequence shown here is derived from an EMBL/GenBank/DDBJ whole genome shotgun (WGS) entry which is preliminary data.</text>
</comment>
<keyword evidence="2" id="KW-1185">Reference proteome</keyword>
<organism evidence="1 2">
    <name type="scientific">Mesorhabditis spiculigera</name>
    <dbReference type="NCBI Taxonomy" id="96644"/>
    <lineage>
        <taxon>Eukaryota</taxon>
        <taxon>Metazoa</taxon>
        <taxon>Ecdysozoa</taxon>
        <taxon>Nematoda</taxon>
        <taxon>Chromadorea</taxon>
        <taxon>Rhabditida</taxon>
        <taxon>Rhabditina</taxon>
        <taxon>Rhabditomorpha</taxon>
        <taxon>Rhabditoidea</taxon>
        <taxon>Rhabditidae</taxon>
        <taxon>Mesorhabditinae</taxon>
        <taxon>Mesorhabditis</taxon>
    </lineage>
</organism>
<dbReference type="InterPro" id="IPR052823">
    <property type="entry name" value="SXP/RAL-2_related"/>
</dbReference>
<sequence length="268" mass="30928">MRSLLLLTLPCLVAAWPPRWGSDPFSPLGPWTKRGPPCGLPKFTERLPEEYQAKVKAIWATHKEGEECEKQHRDTRKIVHSMPEDVRDQIFAGRCGPSFLRSVTKSVKMEFRAVWFDHKLTLEEKETALKKLAYSLLNGEALAMFNKWEEELQIRKTELHERVLALSPDAKQAYDTWKKIRQEERNFLGNLPKEVREELKTLCGWHPSKKMMALASTQKPSTTTEAAVISTTPEPIVEESQKEKEFRVFLDVQMPEDLTSEAECSLYL</sequence>
<dbReference type="AlphaFoldDB" id="A0AA36CA33"/>
<evidence type="ECO:0000313" key="1">
    <source>
        <dbReference type="EMBL" id="CAJ0565203.1"/>
    </source>
</evidence>
<dbReference type="Proteomes" id="UP001177023">
    <property type="component" value="Unassembled WGS sequence"/>
</dbReference>
<gene>
    <name evidence="1" type="ORF">MSPICULIGERA_LOCUS3855</name>
</gene>
<feature type="non-terminal residue" evidence="1">
    <location>
        <position position="1"/>
    </location>
</feature>
<dbReference type="EMBL" id="CATQJA010001008">
    <property type="protein sequence ID" value="CAJ0565203.1"/>
    <property type="molecule type" value="Genomic_DNA"/>
</dbReference>
<evidence type="ECO:0000313" key="2">
    <source>
        <dbReference type="Proteomes" id="UP001177023"/>
    </source>
</evidence>
<reference evidence="1" key="1">
    <citation type="submission" date="2023-06" db="EMBL/GenBank/DDBJ databases">
        <authorList>
            <person name="Delattre M."/>
        </authorList>
    </citation>
    <scope>NUCLEOTIDE SEQUENCE</scope>
    <source>
        <strain evidence="1">AF72</strain>
    </source>
</reference>
<dbReference type="PANTHER" id="PTHR21593:SF36">
    <property type="entry name" value="DUF148 DOMAIN-CONTAINING PROTEIN-RELATED"/>
    <property type="match status" value="1"/>
</dbReference>
<protein>
    <submittedName>
        <fullName evidence="1">Uncharacterized protein</fullName>
    </submittedName>
</protein>
<accession>A0AA36CA33</accession>
<dbReference type="PANTHER" id="PTHR21593">
    <property type="entry name" value="PRION-LIKE- Q/N-RICH -DOMAIN-BEARING PROTEIN PROTEIN"/>
    <property type="match status" value="1"/>
</dbReference>
<proteinExistence type="predicted"/>
<name>A0AA36CA33_9BILA</name>